<keyword evidence="2" id="KW-1185">Reference proteome</keyword>
<protein>
    <submittedName>
        <fullName evidence="1">Uncharacterized protein</fullName>
    </submittedName>
</protein>
<dbReference type="Proteomes" id="UP000324065">
    <property type="component" value="Unassembled WGS sequence"/>
</dbReference>
<accession>A0A5M6I6P7</accession>
<reference evidence="1 2" key="1">
    <citation type="submission" date="2019-09" db="EMBL/GenBank/DDBJ databases">
        <title>Genome sequence of Roseospira marina, one of the more divergent members of the non-sulfur purple photosynthetic bacterial family, the Rhodospirillaceae.</title>
        <authorList>
            <person name="Meyer T."/>
            <person name="Kyndt J."/>
        </authorList>
    </citation>
    <scope>NUCLEOTIDE SEQUENCE [LARGE SCALE GENOMIC DNA]</scope>
    <source>
        <strain evidence="1 2">DSM 15113</strain>
    </source>
</reference>
<dbReference type="RefSeq" id="WP_150064152.1">
    <property type="nucleotide sequence ID" value="NZ_JACHII010000014.1"/>
</dbReference>
<dbReference type="OrthoDB" id="7849912at2"/>
<gene>
    <name evidence="1" type="ORF">F1188_19635</name>
</gene>
<comment type="caution">
    <text evidence="1">The sequence shown here is derived from an EMBL/GenBank/DDBJ whole genome shotgun (WGS) entry which is preliminary data.</text>
</comment>
<evidence type="ECO:0000313" key="1">
    <source>
        <dbReference type="EMBL" id="KAA5603488.1"/>
    </source>
</evidence>
<proteinExistence type="predicted"/>
<dbReference type="EMBL" id="VWPJ01000035">
    <property type="protein sequence ID" value="KAA5603488.1"/>
    <property type="molecule type" value="Genomic_DNA"/>
</dbReference>
<sequence length="245" mass="28334">MIPETETLGAFPGAQRSAAACEYVMISRIPRERLEPERVLFQHKWFDYRFMHPTMATSYYAQCYKDVYRRLFARHIDRDVSRYVAGIKLGDIFAKTDDEKLLKSQSGTISACWRGRQTADALGIPYPLFIELAMTKALSWQRKYMPRPQQLYSDQIIEAVEGGWQERTRGRFIIAQDPRYRLNAWAGTPAQIAHESWVCTQIIRRSPGTQLHLLEQHLTVDPLIREEAARARFDGALVNEALGLR</sequence>
<evidence type="ECO:0000313" key="2">
    <source>
        <dbReference type="Proteomes" id="UP000324065"/>
    </source>
</evidence>
<name>A0A5M6I6P7_9PROT</name>
<dbReference type="AlphaFoldDB" id="A0A5M6I6P7"/>
<organism evidence="1 2">
    <name type="scientific">Roseospira marina</name>
    <dbReference type="NCBI Taxonomy" id="140057"/>
    <lineage>
        <taxon>Bacteria</taxon>
        <taxon>Pseudomonadati</taxon>
        <taxon>Pseudomonadota</taxon>
        <taxon>Alphaproteobacteria</taxon>
        <taxon>Rhodospirillales</taxon>
        <taxon>Rhodospirillaceae</taxon>
        <taxon>Roseospira</taxon>
    </lineage>
</organism>